<dbReference type="EMBL" id="CP051774">
    <property type="protein sequence ID" value="QJE96004.1"/>
    <property type="molecule type" value="Genomic_DNA"/>
</dbReference>
<accession>A0A858RHH8</accession>
<sequence>MELLALKHDLRSRFETSPYAFVDFALREQTAAILSTMSADELATFAREFDKEPGNERFPPTTPNHALLREIMRQWALKDPSAASLDAARHPERPASQVFEDWLKRDLQAAEAWLKSGAFTPDDKVALDKLQKSFLKEKVADDFDSARKDWSKLDPKSREEVLVEWGEVLAHDPVRRSELLRLLEENGDEEVRLDVYRKLTGTMAARSPKEAVEFVEAADLPEASKDALYDKALVHWSEKNPKEAIEWWIALDRQEAPPRGLAAGMFMMGMQDPELATGWVRDLPSGKAREGFEDTLMESLLAFYVPKAADFSASIEDSGRRHKYLREVYRKYSEQSSAAANRWLDGLPEEDSAAVRNP</sequence>
<dbReference type="RefSeq" id="WP_169454317.1">
    <property type="nucleotide sequence ID" value="NZ_CP051774.1"/>
</dbReference>
<name>A0A858RHH8_9BACT</name>
<protein>
    <submittedName>
        <fullName evidence="2">Uncharacterized protein</fullName>
    </submittedName>
</protein>
<dbReference type="Proteomes" id="UP000501812">
    <property type="component" value="Chromosome"/>
</dbReference>
<evidence type="ECO:0000313" key="2">
    <source>
        <dbReference type="EMBL" id="QJE96004.1"/>
    </source>
</evidence>
<reference evidence="2 3" key="1">
    <citation type="submission" date="2020-04" db="EMBL/GenBank/DDBJ databases">
        <title>Luteolibacter sp. G-1-1-1 isolated from soil.</title>
        <authorList>
            <person name="Dahal R.H."/>
        </authorList>
    </citation>
    <scope>NUCLEOTIDE SEQUENCE [LARGE SCALE GENOMIC DNA]</scope>
    <source>
        <strain evidence="2 3">G-1-1-1</strain>
    </source>
</reference>
<evidence type="ECO:0000256" key="1">
    <source>
        <dbReference type="SAM" id="MobiDB-lite"/>
    </source>
</evidence>
<dbReference type="KEGG" id="luo:HHL09_09480"/>
<organism evidence="2 3">
    <name type="scientific">Luteolibacter luteus</name>
    <dbReference type="NCBI Taxonomy" id="2728835"/>
    <lineage>
        <taxon>Bacteria</taxon>
        <taxon>Pseudomonadati</taxon>
        <taxon>Verrucomicrobiota</taxon>
        <taxon>Verrucomicrobiia</taxon>
        <taxon>Verrucomicrobiales</taxon>
        <taxon>Verrucomicrobiaceae</taxon>
        <taxon>Luteolibacter</taxon>
    </lineage>
</organism>
<proteinExistence type="predicted"/>
<feature type="region of interest" description="Disordered" evidence="1">
    <location>
        <begin position="335"/>
        <end position="358"/>
    </location>
</feature>
<evidence type="ECO:0000313" key="3">
    <source>
        <dbReference type="Proteomes" id="UP000501812"/>
    </source>
</evidence>
<dbReference type="AlphaFoldDB" id="A0A858RHH8"/>
<gene>
    <name evidence="2" type="ORF">HHL09_09480</name>
</gene>
<keyword evidence="3" id="KW-1185">Reference proteome</keyword>